<accession>A0A8K0N742</accession>
<dbReference type="Proteomes" id="UP000797356">
    <property type="component" value="Chromosome 9"/>
</dbReference>
<reference evidence="2" key="2">
    <citation type="submission" date="2019-07" db="EMBL/GenBank/DDBJ databases">
        <authorList>
            <person name="Yang Y."/>
            <person name="Bocs S."/>
            <person name="Baudouin L."/>
        </authorList>
    </citation>
    <scope>NUCLEOTIDE SEQUENCE</scope>
    <source>
        <tissue evidence="2">Spear leaf of Hainan Tall coconut</tissue>
    </source>
</reference>
<dbReference type="AlphaFoldDB" id="A0A8K0N742"/>
<evidence type="ECO:0000256" key="1">
    <source>
        <dbReference type="SAM" id="MobiDB-lite"/>
    </source>
</evidence>
<gene>
    <name evidence="2" type="ORF">COCNU_09G002170</name>
</gene>
<dbReference type="EMBL" id="CM017880">
    <property type="protein sequence ID" value="KAG1360754.1"/>
    <property type="molecule type" value="Genomic_DNA"/>
</dbReference>
<feature type="region of interest" description="Disordered" evidence="1">
    <location>
        <begin position="24"/>
        <end position="44"/>
    </location>
</feature>
<keyword evidence="3" id="KW-1185">Reference proteome</keyword>
<evidence type="ECO:0000313" key="3">
    <source>
        <dbReference type="Proteomes" id="UP000797356"/>
    </source>
</evidence>
<organism evidence="2 3">
    <name type="scientific">Cocos nucifera</name>
    <name type="common">Coconut palm</name>
    <dbReference type="NCBI Taxonomy" id="13894"/>
    <lineage>
        <taxon>Eukaryota</taxon>
        <taxon>Viridiplantae</taxon>
        <taxon>Streptophyta</taxon>
        <taxon>Embryophyta</taxon>
        <taxon>Tracheophyta</taxon>
        <taxon>Spermatophyta</taxon>
        <taxon>Magnoliopsida</taxon>
        <taxon>Liliopsida</taxon>
        <taxon>Arecaceae</taxon>
        <taxon>Arecoideae</taxon>
        <taxon>Cocoseae</taxon>
        <taxon>Attaleinae</taxon>
        <taxon>Cocos</taxon>
    </lineage>
</organism>
<feature type="compositionally biased region" description="Polar residues" evidence="1">
    <location>
        <begin position="34"/>
        <end position="44"/>
    </location>
</feature>
<evidence type="ECO:0000313" key="2">
    <source>
        <dbReference type="EMBL" id="KAG1360754.1"/>
    </source>
</evidence>
<reference evidence="2" key="1">
    <citation type="journal article" date="2017" name="Gigascience">
        <title>The genome draft of coconut (Cocos nucifera).</title>
        <authorList>
            <person name="Xiao Y."/>
            <person name="Xu P."/>
            <person name="Fan H."/>
            <person name="Baudouin L."/>
            <person name="Xia W."/>
            <person name="Bocs S."/>
            <person name="Xu J."/>
            <person name="Li Q."/>
            <person name="Guo A."/>
            <person name="Zhou L."/>
            <person name="Li J."/>
            <person name="Wu Y."/>
            <person name="Ma Z."/>
            <person name="Armero A."/>
            <person name="Issali A.E."/>
            <person name="Liu N."/>
            <person name="Peng M."/>
            <person name="Yang Y."/>
        </authorList>
    </citation>
    <scope>NUCLEOTIDE SEQUENCE</scope>
    <source>
        <tissue evidence="2">Spear leaf of Hainan Tall coconut</tissue>
    </source>
</reference>
<sequence length="82" mass="8886">MATAAFAGSNDPDATNYATSSWDRVTDIKPSPPQTSVFQGSISGSRRTNWTPRIVVSFDAMPQDFRRTGFSMGCSSSQVFSI</sequence>
<name>A0A8K0N742_COCNU</name>
<proteinExistence type="predicted"/>
<protein>
    <submittedName>
        <fullName evidence="2">Uncharacterized protein</fullName>
    </submittedName>
</protein>
<comment type="caution">
    <text evidence="2">The sequence shown here is derived from an EMBL/GenBank/DDBJ whole genome shotgun (WGS) entry which is preliminary data.</text>
</comment>